<sequence length="204" mass="22181">MVNSRAGRPPGPSQVRDRLIAAGTRQFMERGYDRATVRSIAQEAGVDHAMVNYWFGSKEGLLRAVMDVLITPGEVIDRVLARRPADLATALLTAAVSLWDRPEVAAGFRALLREGIDEGPGHRLVQEYIGRRLVARLEEVIGGRDAAARAAAAAAIMSGLLLTRYVLRIEPIARLSGDEVVRACAPSLRIALEGSRPRPRPRDA</sequence>
<keyword evidence="5" id="KW-1185">Reference proteome</keyword>
<evidence type="ECO:0000259" key="3">
    <source>
        <dbReference type="PROSITE" id="PS50977"/>
    </source>
</evidence>
<proteinExistence type="predicted"/>
<evidence type="ECO:0000313" key="4">
    <source>
        <dbReference type="EMBL" id="EWS79940.1"/>
    </source>
</evidence>
<dbReference type="InterPro" id="IPR001647">
    <property type="entry name" value="HTH_TetR"/>
</dbReference>
<dbReference type="PRINTS" id="PR00455">
    <property type="entry name" value="HTHTETR"/>
</dbReference>
<dbReference type="InterPro" id="IPR041678">
    <property type="entry name" value="TetR_C_16"/>
</dbReference>
<dbReference type="EMBL" id="JDYK01000022">
    <property type="protein sequence ID" value="EWS79940.1"/>
    <property type="molecule type" value="Genomic_DNA"/>
</dbReference>
<protein>
    <submittedName>
        <fullName evidence="4">TetR family transcriptional regulator</fullName>
    </submittedName>
</protein>
<comment type="caution">
    <text evidence="4">The sequence shown here is derived from an EMBL/GenBank/DDBJ whole genome shotgun (WGS) entry which is preliminary data.</text>
</comment>
<dbReference type="InterPro" id="IPR009057">
    <property type="entry name" value="Homeodomain-like_sf"/>
</dbReference>
<dbReference type="PANTHER" id="PTHR30055">
    <property type="entry name" value="HTH-TYPE TRANSCRIPTIONAL REGULATOR RUTR"/>
    <property type="match status" value="1"/>
</dbReference>
<dbReference type="InterPro" id="IPR050109">
    <property type="entry name" value="HTH-type_TetR-like_transc_reg"/>
</dbReference>
<accession>Z9JNE6</accession>
<dbReference type="eggNOG" id="COG1309">
    <property type="taxonomic scope" value="Bacteria"/>
</dbReference>
<dbReference type="Gene3D" id="1.10.357.10">
    <property type="entry name" value="Tetracycline Repressor, domain 2"/>
    <property type="match status" value="1"/>
</dbReference>
<feature type="DNA-binding region" description="H-T-H motif" evidence="2">
    <location>
        <begin position="36"/>
        <end position="55"/>
    </location>
</feature>
<name>Z9JNE6_9MICO</name>
<dbReference type="PATRIC" id="fig|396014.3.peg.3305"/>
<evidence type="ECO:0000313" key="5">
    <source>
        <dbReference type="Proteomes" id="UP000023067"/>
    </source>
</evidence>
<reference evidence="4 5" key="1">
    <citation type="submission" date="2014-02" db="EMBL/GenBank/DDBJ databases">
        <title>Genome sequence of Brachybacterium phenoliresistens strain W13A50.</title>
        <authorList>
            <person name="Wang X."/>
        </authorList>
    </citation>
    <scope>NUCLEOTIDE SEQUENCE [LARGE SCALE GENOMIC DNA]</scope>
    <source>
        <strain evidence="4 5">W13A50</strain>
    </source>
</reference>
<dbReference type="AlphaFoldDB" id="Z9JNE6"/>
<dbReference type="Pfam" id="PF00440">
    <property type="entry name" value="TetR_N"/>
    <property type="match status" value="1"/>
</dbReference>
<dbReference type="Pfam" id="PF17920">
    <property type="entry name" value="TetR_C_16"/>
    <property type="match status" value="1"/>
</dbReference>
<dbReference type="InterPro" id="IPR036271">
    <property type="entry name" value="Tet_transcr_reg_TetR-rel_C_sf"/>
</dbReference>
<dbReference type="Gene3D" id="1.10.10.60">
    <property type="entry name" value="Homeodomain-like"/>
    <property type="match status" value="1"/>
</dbReference>
<dbReference type="SUPFAM" id="SSF48498">
    <property type="entry name" value="Tetracyclin repressor-like, C-terminal domain"/>
    <property type="match status" value="1"/>
</dbReference>
<evidence type="ECO:0000256" key="2">
    <source>
        <dbReference type="PROSITE-ProRule" id="PRU00335"/>
    </source>
</evidence>
<feature type="domain" description="HTH tetR-type" evidence="3">
    <location>
        <begin position="13"/>
        <end position="73"/>
    </location>
</feature>
<dbReference type="PANTHER" id="PTHR30055:SF235">
    <property type="entry name" value="TRANSCRIPTIONAL REGULATORY PROTEIN"/>
    <property type="match status" value="1"/>
</dbReference>
<dbReference type="RefSeq" id="WP_038374169.1">
    <property type="nucleotide sequence ID" value="NZ_BAAAOW010000002.1"/>
</dbReference>
<dbReference type="STRING" id="396014.BF93_09030"/>
<dbReference type="Proteomes" id="UP000023067">
    <property type="component" value="Unassembled WGS sequence"/>
</dbReference>
<dbReference type="PROSITE" id="PS50977">
    <property type="entry name" value="HTH_TETR_2"/>
    <property type="match status" value="1"/>
</dbReference>
<gene>
    <name evidence="4" type="ORF">BF93_09030</name>
</gene>
<evidence type="ECO:0000256" key="1">
    <source>
        <dbReference type="ARBA" id="ARBA00023125"/>
    </source>
</evidence>
<dbReference type="HOGENOM" id="CLU_069356_10_0_11"/>
<dbReference type="SUPFAM" id="SSF46689">
    <property type="entry name" value="Homeodomain-like"/>
    <property type="match status" value="1"/>
</dbReference>
<keyword evidence="1 2" id="KW-0238">DNA-binding</keyword>
<dbReference type="GO" id="GO:0003700">
    <property type="term" value="F:DNA-binding transcription factor activity"/>
    <property type="evidence" value="ECO:0007669"/>
    <property type="project" value="TreeGrafter"/>
</dbReference>
<organism evidence="4 5">
    <name type="scientific">Brachybacterium phenoliresistens</name>
    <dbReference type="NCBI Taxonomy" id="396014"/>
    <lineage>
        <taxon>Bacteria</taxon>
        <taxon>Bacillati</taxon>
        <taxon>Actinomycetota</taxon>
        <taxon>Actinomycetes</taxon>
        <taxon>Micrococcales</taxon>
        <taxon>Dermabacteraceae</taxon>
        <taxon>Brachybacterium</taxon>
    </lineage>
</organism>
<dbReference type="GO" id="GO:0000976">
    <property type="term" value="F:transcription cis-regulatory region binding"/>
    <property type="evidence" value="ECO:0007669"/>
    <property type="project" value="TreeGrafter"/>
</dbReference>